<keyword evidence="2" id="KW-0489">Methyltransferase</keyword>
<protein>
    <submittedName>
        <fullName evidence="2">Methyltransferase domain-containing protein</fullName>
    </submittedName>
</protein>
<keyword evidence="2" id="KW-0808">Transferase</keyword>
<accession>A0A1H8PW83</accession>
<evidence type="ECO:0000313" key="3">
    <source>
        <dbReference type="Proteomes" id="UP000198942"/>
    </source>
</evidence>
<dbReference type="EMBL" id="FOCL01000008">
    <property type="protein sequence ID" value="SEO46056.1"/>
    <property type="molecule type" value="Genomic_DNA"/>
</dbReference>
<evidence type="ECO:0000259" key="1">
    <source>
        <dbReference type="Pfam" id="PF13649"/>
    </source>
</evidence>
<name>A0A1H8PW83_9SPHI</name>
<dbReference type="SUPFAM" id="SSF53335">
    <property type="entry name" value="S-adenosyl-L-methionine-dependent methyltransferases"/>
    <property type="match status" value="1"/>
</dbReference>
<dbReference type="Pfam" id="PF13649">
    <property type="entry name" value="Methyltransf_25"/>
    <property type="match status" value="1"/>
</dbReference>
<dbReference type="GO" id="GO:0008168">
    <property type="term" value="F:methyltransferase activity"/>
    <property type="evidence" value="ECO:0007669"/>
    <property type="project" value="UniProtKB-KW"/>
</dbReference>
<dbReference type="STRING" id="551995.SAMN05192574_108165"/>
<proteinExistence type="predicted"/>
<dbReference type="OrthoDB" id="836632at2"/>
<dbReference type="RefSeq" id="WP_091215512.1">
    <property type="nucleotide sequence ID" value="NZ_FOCL01000008.1"/>
</dbReference>
<reference evidence="3" key="1">
    <citation type="submission" date="2016-10" db="EMBL/GenBank/DDBJ databases">
        <authorList>
            <person name="Varghese N."/>
            <person name="Submissions S."/>
        </authorList>
    </citation>
    <scope>NUCLEOTIDE SEQUENCE [LARGE SCALE GENOMIC DNA]</scope>
    <source>
        <strain evidence="3">Gh-48</strain>
    </source>
</reference>
<dbReference type="GO" id="GO:0032259">
    <property type="term" value="P:methylation"/>
    <property type="evidence" value="ECO:0007669"/>
    <property type="project" value="UniProtKB-KW"/>
</dbReference>
<dbReference type="Proteomes" id="UP000198942">
    <property type="component" value="Unassembled WGS sequence"/>
</dbReference>
<dbReference type="AlphaFoldDB" id="A0A1H8PW83"/>
<dbReference type="InterPro" id="IPR041698">
    <property type="entry name" value="Methyltransf_25"/>
</dbReference>
<sequence length="208" mass="23616">MAANYNNSAWFYDRLSRLVYGRALINAQVYLLGFIPPKSKILIAGGGTGWILEELAKIHSSGLDITYVEISANMTALSQKRHTGENTVTFVNDAVENVRLPAGFDVVVTPFLFDNFVDETVDKVFYHSHNLLKPNGLWLNADFQLTGRWWQNVMLQSMFVFFRLLCGIEASRLPAIEKRFDAAGYNVIEDKTFFGDFIVARVYRKQSS</sequence>
<dbReference type="Gene3D" id="3.40.50.150">
    <property type="entry name" value="Vaccinia Virus protein VP39"/>
    <property type="match status" value="1"/>
</dbReference>
<evidence type="ECO:0000313" key="2">
    <source>
        <dbReference type="EMBL" id="SEO46056.1"/>
    </source>
</evidence>
<feature type="domain" description="Methyltransferase" evidence="1">
    <location>
        <begin position="41"/>
        <end position="136"/>
    </location>
</feature>
<dbReference type="CDD" id="cd02440">
    <property type="entry name" value="AdoMet_MTases"/>
    <property type="match status" value="1"/>
</dbReference>
<keyword evidence="3" id="KW-1185">Reference proteome</keyword>
<organism evidence="2 3">
    <name type="scientific">Mucilaginibacter gossypiicola</name>
    <dbReference type="NCBI Taxonomy" id="551995"/>
    <lineage>
        <taxon>Bacteria</taxon>
        <taxon>Pseudomonadati</taxon>
        <taxon>Bacteroidota</taxon>
        <taxon>Sphingobacteriia</taxon>
        <taxon>Sphingobacteriales</taxon>
        <taxon>Sphingobacteriaceae</taxon>
        <taxon>Mucilaginibacter</taxon>
    </lineage>
</organism>
<dbReference type="InterPro" id="IPR029063">
    <property type="entry name" value="SAM-dependent_MTases_sf"/>
</dbReference>
<gene>
    <name evidence="2" type="ORF">SAMN05192574_108165</name>
</gene>